<dbReference type="HOGENOM" id="CLU_013985_3_2_1"/>
<accession>A0A0D0CLJ2</accession>
<feature type="domain" description="N-acetyltransferase" evidence="1">
    <location>
        <begin position="7"/>
        <end position="167"/>
    </location>
</feature>
<organism evidence="2 3">
    <name type="scientific">Collybiopsis luxurians FD-317 M1</name>
    <dbReference type="NCBI Taxonomy" id="944289"/>
    <lineage>
        <taxon>Eukaryota</taxon>
        <taxon>Fungi</taxon>
        <taxon>Dikarya</taxon>
        <taxon>Basidiomycota</taxon>
        <taxon>Agaricomycotina</taxon>
        <taxon>Agaricomycetes</taxon>
        <taxon>Agaricomycetidae</taxon>
        <taxon>Agaricales</taxon>
        <taxon>Marasmiineae</taxon>
        <taxon>Omphalotaceae</taxon>
        <taxon>Collybiopsis</taxon>
        <taxon>Collybiopsis luxurians</taxon>
    </lineage>
</organism>
<dbReference type="InterPro" id="IPR016181">
    <property type="entry name" value="Acyl_CoA_acyltransferase"/>
</dbReference>
<protein>
    <recommendedName>
        <fullName evidence="1">N-acetyltransferase domain-containing protein</fullName>
    </recommendedName>
</protein>
<dbReference type="PROSITE" id="PS51186">
    <property type="entry name" value="GNAT"/>
    <property type="match status" value="1"/>
</dbReference>
<proteinExistence type="predicted"/>
<dbReference type="EMBL" id="KN834779">
    <property type="protein sequence ID" value="KIK59432.1"/>
    <property type="molecule type" value="Genomic_DNA"/>
</dbReference>
<dbReference type="CDD" id="cd04301">
    <property type="entry name" value="NAT_SF"/>
    <property type="match status" value="1"/>
</dbReference>
<evidence type="ECO:0000313" key="3">
    <source>
        <dbReference type="Proteomes" id="UP000053593"/>
    </source>
</evidence>
<sequence length="179" mass="20635">MFDTARLRLRGFETSNTRFIFNLWNNPQVLPSITNEYIVPTGPKFMEKIPDIAQQTVMFLVIHGGPSEGGAMIGTTSIEMTHPKNRDGLFSIMLEPEFWGRGYGEEVTRFVVDYCFRSLGLHRVSLQVFEGSERALSLYKKIGFVEEGRKRKVNWIDGHWEDLVNMGILEEEWQKSGQK</sequence>
<dbReference type="GO" id="GO:0016747">
    <property type="term" value="F:acyltransferase activity, transferring groups other than amino-acyl groups"/>
    <property type="evidence" value="ECO:0007669"/>
    <property type="project" value="InterPro"/>
</dbReference>
<dbReference type="PANTHER" id="PTHR43415">
    <property type="entry name" value="SPERMIDINE N(1)-ACETYLTRANSFERASE"/>
    <property type="match status" value="1"/>
</dbReference>
<dbReference type="AlphaFoldDB" id="A0A0D0CLJ2"/>
<reference evidence="2 3" key="1">
    <citation type="submission" date="2014-04" db="EMBL/GenBank/DDBJ databases">
        <title>Evolutionary Origins and Diversification of the Mycorrhizal Mutualists.</title>
        <authorList>
            <consortium name="DOE Joint Genome Institute"/>
            <consortium name="Mycorrhizal Genomics Consortium"/>
            <person name="Kohler A."/>
            <person name="Kuo A."/>
            <person name="Nagy L.G."/>
            <person name="Floudas D."/>
            <person name="Copeland A."/>
            <person name="Barry K.W."/>
            <person name="Cichocki N."/>
            <person name="Veneault-Fourrey C."/>
            <person name="LaButti K."/>
            <person name="Lindquist E.A."/>
            <person name="Lipzen A."/>
            <person name="Lundell T."/>
            <person name="Morin E."/>
            <person name="Murat C."/>
            <person name="Riley R."/>
            <person name="Ohm R."/>
            <person name="Sun H."/>
            <person name="Tunlid A."/>
            <person name="Henrissat B."/>
            <person name="Grigoriev I.V."/>
            <person name="Hibbett D.S."/>
            <person name="Martin F."/>
        </authorList>
    </citation>
    <scope>NUCLEOTIDE SEQUENCE [LARGE SCALE GENOMIC DNA]</scope>
    <source>
        <strain evidence="2 3">FD-317 M1</strain>
    </source>
</reference>
<gene>
    <name evidence="2" type="ORF">GYMLUDRAFT_74383</name>
</gene>
<evidence type="ECO:0000313" key="2">
    <source>
        <dbReference type="EMBL" id="KIK59432.1"/>
    </source>
</evidence>
<dbReference type="InterPro" id="IPR000182">
    <property type="entry name" value="GNAT_dom"/>
</dbReference>
<name>A0A0D0CLJ2_9AGAR</name>
<dbReference type="PANTHER" id="PTHR43415:SF3">
    <property type="entry name" value="GNAT-FAMILY ACETYLTRANSFERASE"/>
    <property type="match status" value="1"/>
</dbReference>
<dbReference type="Gene3D" id="3.40.630.30">
    <property type="match status" value="1"/>
</dbReference>
<dbReference type="Proteomes" id="UP000053593">
    <property type="component" value="Unassembled WGS sequence"/>
</dbReference>
<evidence type="ECO:0000259" key="1">
    <source>
        <dbReference type="PROSITE" id="PS51186"/>
    </source>
</evidence>
<dbReference type="OrthoDB" id="630895at2759"/>
<keyword evidence="3" id="KW-1185">Reference proteome</keyword>
<dbReference type="Pfam" id="PF13302">
    <property type="entry name" value="Acetyltransf_3"/>
    <property type="match status" value="1"/>
</dbReference>
<dbReference type="SUPFAM" id="SSF55729">
    <property type="entry name" value="Acyl-CoA N-acyltransferases (Nat)"/>
    <property type="match status" value="1"/>
</dbReference>